<evidence type="ECO:0000313" key="3">
    <source>
        <dbReference type="Proteomes" id="UP000316095"/>
    </source>
</evidence>
<dbReference type="Proteomes" id="UP000316095">
    <property type="component" value="Unassembled WGS sequence"/>
</dbReference>
<feature type="signal peptide" evidence="1">
    <location>
        <begin position="1"/>
        <end position="27"/>
    </location>
</feature>
<gene>
    <name evidence="2" type="ORF">Pan54_14730</name>
</gene>
<evidence type="ECO:0000256" key="1">
    <source>
        <dbReference type="SAM" id="SignalP"/>
    </source>
</evidence>
<keyword evidence="3" id="KW-1185">Reference proteome</keyword>
<evidence type="ECO:0000313" key="2">
    <source>
        <dbReference type="EMBL" id="TWT60746.1"/>
    </source>
</evidence>
<comment type="caution">
    <text evidence="2">The sequence shown here is derived from an EMBL/GenBank/DDBJ whole genome shotgun (WGS) entry which is preliminary data.</text>
</comment>
<dbReference type="AlphaFoldDB" id="A0A5C5XCH3"/>
<organism evidence="2 3">
    <name type="scientific">Rubinisphaera italica</name>
    <dbReference type="NCBI Taxonomy" id="2527969"/>
    <lineage>
        <taxon>Bacteria</taxon>
        <taxon>Pseudomonadati</taxon>
        <taxon>Planctomycetota</taxon>
        <taxon>Planctomycetia</taxon>
        <taxon>Planctomycetales</taxon>
        <taxon>Planctomycetaceae</taxon>
        <taxon>Rubinisphaera</taxon>
    </lineage>
</organism>
<dbReference type="EMBL" id="SJPG01000001">
    <property type="protein sequence ID" value="TWT60746.1"/>
    <property type="molecule type" value="Genomic_DNA"/>
</dbReference>
<name>A0A5C5XCH3_9PLAN</name>
<accession>A0A5C5XCH3</accession>
<sequence length="294" mass="32831" precursor="true">MKELNMTFKQILGSFACSLIIVNIASAQPAGLEWLSVNGGLNPDGTVEYSEKGNNANRTITYLGRRIQNSPEIGTLGEVVGNKWQAATIQERSRMPDMRFSDKYDVLVANGETVVNWQIIDRRAVFKTSNSSSVVLPNALTMESGRSGRPARVKVSENEWQAAYYFPEDDVVQLIRDPRTGTDRGPDLSQKPVQLLFSTPVNHGAWNDDWDGGIIRSTAIGDRILYVLESQNRPHSWKSAEFKVKNGAFSVTFFTDELGKTKDLKAGTITAMPEKAGTVLRFSNDFTWTRRFEN</sequence>
<feature type="chain" id="PRO_5022740389" evidence="1">
    <location>
        <begin position="28"/>
        <end position="294"/>
    </location>
</feature>
<proteinExistence type="predicted"/>
<reference evidence="2 3" key="1">
    <citation type="submission" date="2019-02" db="EMBL/GenBank/DDBJ databases">
        <title>Deep-cultivation of Planctomycetes and their phenomic and genomic characterization uncovers novel biology.</title>
        <authorList>
            <person name="Wiegand S."/>
            <person name="Jogler M."/>
            <person name="Boedeker C."/>
            <person name="Pinto D."/>
            <person name="Vollmers J."/>
            <person name="Rivas-Marin E."/>
            <person name="Kohn T."/>
            <person name="Peeters S.H."/>
            <person name="Heuer A."/>
            <person name="Rast P."/>
            <person name="Oberbeckmann S."/>
            <person name="Bunk B."/>
            <person name="Jeske O."/>
            <person name="Meyerdierks A."/>
            <person name="Storesund J.E."/>
            <person name="Kallscheuer N."/>
            <person name="Luecker S."/>
            <person name="Lage O.M."/>
            <person name="Pohl T."/>
            <person name="Merkel B.J."/>
            <person name="Hornburger P."/>
            <person name="Mueller R.-W."/>
            <person name="Bruemmer F."/>
            <person name="Labrenz M."/>
            <person name="Spormann A.M."/>
            <person name="Op Den Camp H."/>
            <person name="Overmann J."/>
            <person name="Amann R."/>
            <person name="Jetten M.S.M."/>
            <person name="Mascher T."/>
            <person name="Medema M.H."/>
            <person name="Devos D.P."/>
            <person name="Kaster A.-K."/>
            <person name="Ovreas L."/>
            <person name="Rohde M."/>
            <person name="Galperin M.Y."/>
            <person name="Jogler C."/>
        </authorList>
    </citation>
    <scope>NUCLEOTIDE SEQUENCE [LARGE SCALE GENOMIC DNA]</scope>
    <source>
        <strain evidence="2 3">Pan54</strain>
    </source>
</reference>
<protein>
    <submittedName>
        <fullName evidence="2">Uncharacterized protein</fullName>
    </submittedName>
</protein>
<keyword evidence="1" id="KW-0732">Signal</keyword>